<keyword evidence="10" id="KW-1185">Reference proteome</keyword>
<dbReference type="GO" id="GO:0000978">
    <property type="term" value="F:RNA polymerase II cis-regulatory region sequence-specific DNA binding"/>
    <property type="evidence" value="ECO:0007669"/>
    <property type="project" value="TreeGrafter"/>
</dbReference>
<comment type="subcellular location">
    <subcellularLocation>
        <location evidence="1">Nucleus</location>
    </subcellularLocation>
</comment>
<feature type="coiled-coil region" evidence="6">
    <location>
        <begin position="86"/>
        <end position="113"/>
    </location>
</feature>
<dbReference type="SUPFAM" id="SSF55455">
    <property type="entry name" value="SRF-like"/>
    <property type="match status" value="1"/>
</dbReference>
<organism evidence="9 10">
    <name type="scientific">Kalanchoe fedtschenkoi</name>
    <name type="common">Lavender scallops</name>
    <name type="synonym">South American air plant</name>
    <dbReference type="NCBI Taxonomy" id="63787"/>
    <lineage>
        <taxon>Eukaryota</taxon>
        <taxon>Viridiplantae</taxon>
        <taxon>Streptophyta</taxon>
        <taxon>Embryophyta</taxon>
        <taxon>Tracheophyta</taxon>
        <taxon>Spermatophyta</taxon>
        <taxon>Magnoliopsida</taxon>
        <taxon>eudicotyledons</taxon>
        <taxon>Gunneridae</taxon>
        <taxon>Pentapetalae</taxon>
        <taxon>Saxifragales</taxon>
        <taxon>Crassulaceae</taxon>
        <taxon>Kalanchoe</taxon>
    </lineage>
</organism>
<dbReference type="Pfam" id="PF00319">
    <property type="entry name" value="SRF-TF"/>
    <property type="match status" value="1"/>
</dbReference>
<name>A0A7N1A0F8_KALFE</name>
<reference evidence="9" key="1">
    <citation type="submission" date="2021-01" db="UniProtKB">
        <authorList>
            <consortium name="EnsemblPlants"/>
        </authorList>
    </citation>
    <scope>IDENTIFICATION</scope>
</reference>
<evidence type="ECO:0000313" key="10">
    <source>
        <dbReference type="Proteomes" id="UP000594263"/>
    </source>
</evidence>
<dbReference type="Gramene" id="Kaladp0057s0092.1.v1.1">
    <property type="protein sequence ID" value="Kaladp0057s0092.1.v1.1"/>
    <property type="gene ID" value="Kaladp0057s0092.v1.1"/>
</dbReference>
<dbReference type="GO" id="GO:0000981">
    <property type="term" value="F:DNA-binding transcription factor activity, RNA polymerase II-specific"/>
    <property type="evidence" value="ECO:0007669"/>
    <property type="project" value="TreeGrafter"/>
</dbReference>
<dbReference type="GO" id="GO:0046983">
    <property type="term" value="F:protein dimerization activity"/>
    <property type="evidence" value="ECO:0007669"/>
    <property type="project" value="InterPro"/>
</dbReference>
<keyword evidence="2" id="KW-0805">Transcription regulation</keyword>
<evidence type="ECO:0000256" key="7">
    <source>
        <dbReference type="SAM" id="MobiDB-lite"/>
    </source>
</evidence>
<dbReference type="AlphaFoldDB" id="A0A7N1A0F8"/>
<keyword evidence="4" id="KW-0804">Transcription</keyword>
<keyword evidence="5" id="KW-0539">Nucleus</keyword>
<feature type="compositionally biased region" description="Basic and acidic residues" evidence="7">
    <location>
        <begin position="158"/>
        <end position="167"/>
    </location>
</feature>
<protein>
    <recommendedName>
        <fullName evidence="8">MADS-box domain-containing protein</fullName>
    </recommendedName>
</protein>
<evidence type="ECO:0000256" key="4">
    <source>
        <dbReference type="ARBA" id="ARBA00023163"/>
    </source>
</evidence>
<dbReference type="Proteomes" id="UP000594263">
    <property type="component" value="Unplaced"/>
</dbReference>
<feature type="domain" description="MADS-box" evidence="8">
    <location>
        <begin position="1"/>
        <end position="47"/>
    </location>
</feature>
<proteinExistence type="predicted"/>
<feature type="region of interest" description="Disordered" evidence="7">
    <location>
        <begin position="155"/>
        <end position="190"/>
    </location>
</feature>
<dbReference type="PROSITE" id="PS50066">
    <property type="entry name" value="MADS_BOX_2"/>
    <property type="match status" value="1"/>
</dbReference>
<evidence type="ECO:0000256" key="3">
    <source>
        <dbReference type="ARBA" id="ARBA00023125"/>
    </source>
</evidence>
<evidence type="ECO:0000256" key="2">
    <source>
        <dbReference type="ARBA" id="ARBA00023015"/>
    </source>
</evidence>
<evidence type="ECO:0000256" key="5">
    <source>
        <dbReference type="ARBA" id="ARBA00023242"/>
    </source>
</evidence>
<dbReference type="InterPro" id="IPR002100">
    <property type="entry name" value="TF_MADSbox"/>
</dbReference>
<dbReference type="PANTHER" id="PTHR11945">
    <property type="entry name" value="MADS BOX PROTEIN"/>
    <property type="match status" value="1"/>
</dbReference>
<dbReference type="InterPro" id="IPR036879">
    <property type="entry name" value="TF_MADSbox_sf"/>
</dbReference>
<dbReference type="PANTHER" id="PTHR11945:SF387">
    <property type="entry name" value="AGAMOUS-LIKE MADS-BOX PROTEIN AGL80"/>
    <property type="match status" value="1"/>
</dbReference>
<keyword evidence="6" id="KW-0175">Coiled coil</keyword>
<accession>A0A7N1A0F8</accession>
<evidence type="ECO:0000256" key="1">
    <source>
        <dbReference type="ARBA" id="ARBA00004123"/>
    </source>
</evidence>
<dbReference type="EnsemblPlants" id="Kaladp0057s0092.1.v1.1">
    <property type="protein sequence ID" value="Kaladp0057s0092.1.v1.1"/>
    <property type="gene ID" value="Kaladp0057s0092.v1.1"/>
</dbReference>
<dbReference type="SMART" id="SM00432">
    <property type="entry name" value="MADS"/>
    <property type="match status" value="1"/>
</dbReference>
<dbReference type="Gene3D" id="3.40.1810.10">
    <property type="entry name" value="Transcription factor, MADS-box"/>
    <property type="match status" value="1"/>
</dbReference>
<evidence type="ECO:0000256" key="6">
    <source>
        <dbReference type="SAM" id="Coils"/>
    </source>
</evidence>
<evidence type="ECO:0000259" key="8">
    <source>
        <dbReference type="PROSITE" id="PS50066"/>
    </source>
</evidence>
<sequence>MVKRHVDFIENGKKRKTTYKKRKANILNKLTEITTLCGVEACAIIYSPYQEGPEIWPPSREAVNGVLRRLQNMPLTLQTQNALTQEDLVQKQIRKMREELREQERKNREEEIRAGMSHMLHYGPGLLYQMSLEDFNDTAWVLAEMEGQVEEALSKLGRGNDGRRENHQPSTGAATHPADDAAGGASEWET</sequence>
<evidence type="ECO:0000313" key="9">
    <source>
        <dbReference type="EnsemblPlants" id="Kaladp0057s0092.1.v1.1"/>
    </source>
</evidence>
<dbReference type="GO" id="GO:0005634">
    <property type="term" value="C:nucleus"/>
    <property type="evidence" value="ECO:0007669"/>
    <property type="project" value="UniProtKB-SubCell"/>
</dbReference>
<keyword evidence="3" id="KW-0238">DNA-binding</keyword>